<dbReference type="Pfam" id="PF01910">
    <property type="entry name" value="Thiamine_BP"/>
    <property type="match status" value="1"/>
</dbReference>
<evidence type="ECO:0000256" key="1">
    <source>
        <dbReference type="ARBA" id="ARBA00010272"/>
    </source>
</evidence>
<evidence type="ECO:0000259" key="2">
    <source>
        <dbReference type="Pfam" id="PF01910"/>
    </source>
</evidence>
<dbReference type="InterPro" id="IPR051614">
    <property type="entry name" value="UPF0045_domain"/>
</dbReference>
<reference evidence="4" key="1">
    <citation type="submission" date="2019-02" db="EMBL/GenBank/DDBJ databases">
        <authorList>
            <person name="Gruber-Vodicka R. H."/>
            <person name="Seah K. B. B."/>
        </authorList>
    </citation>
    <scope>NUCLEOTIDE SEQUENCE</scope>
    <source>
        <strain evidence="3">BECK_S312</strain>
        <strain evidence="4">BECK_S313</strain>
        <strain evidence="5">BECK_S426</strain>
    </source>
</reference>
<dbReference type="PANTHER" id="PTHR33777:SF1">
    <property type="entry name" value="UPF0045 PROTEIN ECM15"/>
    <property type="match status" value="1"/>
</dbReference>
<gene>
    <name evidence="3" type="ORF">BECKLPF1236A_GA0070988_100266</name>
    <name evidence="4" type="ORF">BECKLPF1236B_GA0070989_11109</name>
    <name evidence="5" type="ORF">BECKLPF1236C_GA0070990_101405</name>
</gene>
<accession>A0A450WJB3</accession>
<name>A0A450WJB3_9GAMM</name>
<dbReference type="EMBL" id="CAADFM010000026">
    <property type="protein sequence ID" value="VFK09678.1"/>
    <property type="molecule type" value="Genomic_DNA"/>
</dbReference>
<comment type="similarity">
    <text evidence="1">Belongs to the UPF0045 family.</text>
</comment>
<evidence type="ECO:0000313" key="4">
    <source>
        <dbReference type="EMBL" id="VFK17114.1"/>
    </source>
</evidence>
<dbReference type="AlphaFoldDB" id="A0A450WJB3"/>
<evidence type="ECO:0000313" key="3">
    <source>
        <dbReference type="EMBL" id="VFK09678.1"/>
    </source>
</evidence>
<dbReference type="EMBL" id="CAADFP010000140">
    <property type="protein sequence ID" value="VFK31465.1"/>
    <property type="molecule type" value="Genomic_DNA"/>
</dbReference>
<sequence>MSVLLEISMFPMDKGESVSEYVSQVVKMIKNANVDYRLTAMGTVVETDTIREALDVIERAYDVLDGLGCHRVYSALKFDIRKGETGRLSRKVQSVAEKIGPVSSTE</sequence>
<dbReference type="GO" id="GO:0005829">
    <property type="term" value="C:cytosol"/>
    <property type="evidence" value="ECO:0007669"/>
    <property type="project" value="TreeGrafter"/>
</dbReference>
<dbReference type="InterPro" id="IPR002767">
    <property type="entry name" value="Thiamine_BP"/>
</dbReference>
<dbReference type="InterPro" id="IPR029756">
    <property type="entry name" value="MTH1187/YkoF-like"/>
</dbReference>
<dbReference type="Gene3D" id="3.30.70.930">
    <property type="match status" value="1"/>
</dbReference>
<evidence type="ECO:0000313" key="5">
    <source>
        <dbReference type="EMBL" id="VFK31465.1"/>
    </source>
</evidence>
<proteinExistence type="inferred from homology"/>
<dbReference type="EMBL" id="CAADFK010000110">
    <property type="protein sequence ID" value="VFK17114.1"/>
    <property type="molecule type" value="Genomic_DNA"/>
</dbReference>
<organism evidence="4">
    <name type="scientific">Candidatus Kentrum sp. LPFa</name>
    <dbReference type="NCBI Taxonomy" id="2126335"/>
    <lineage>
        <taxon>Bacteria</taxon>
        <taxon>Pseudomonadati</taxon>
        <taxon>Pseudomonadota</taxon>
        <taxon>Gammaproteobacteria</taxon>
        <taxon>Candidatus Kentrum</taxon>
    </lineage>
</organism>
<feature type="domain" description="Thiamine-binding protein" evidence="2">
    <location>
        <begin position="6"/>
        <end position="95"/>
    </location>
</feature>
<dbReference type="PANTHER" id="PTHR33777">
    <property type="entry name" value="UPF0045 PROTEIN ECM15"/>
    <property type="match status" value="1"/>
</dbReference>
<protein>
    <submittedName>
        <fullName evidence="4">Uncharacterized protein, MTH1187 family</fullName>
    </submittedName>
</protein>
<dbReference type="SUPFAM" id="SSF89957">
    <property type="entry name" value="MTH1187/YkoF-like"/>
    <property type="match status" value="1"/>
</dbReference>
<dbReference type="NCBIfam" id="TIGR00106">
    <property type="entry name" value="MTH1187 family thiamine-binding protein"/>
    <property type="match status" value="1"/>
</dbReference>